<evidence type="ECO:0000256" key="10">
    <source>
        <dbReference type="ARBA" id="ARBA00038276"/>
    </source>
</evidence>
<evidence type="ECO:0000256" key="6">
    <source>
        <dbReference type="ARBA" id="ARBA00022741"/>
    </source>
</evidence>
<proteinExistence type="inferred from homology"/>
<evidence type="ECO:0000256" key="8">
    <source>
        <dbReference type="ARBA" id="ARBA00022842"/>
    </source>
</evidence>
<sequence>MIYMESSVILDKDSIIKTLHSLTPELHAVYRVKKMGLFGSYVSGTANESSDIDVLAEFEDGADIWDLSGLKIKLEVVFKKPVDITTVSGIRPDMRESILAEVAYS</sequence>
<keyword evidence="4" id="KW-0548">Nucleotidyltransferase</keyword>
<keyword evidence="6" id="KW-0547">Nucleotide-binding</keyword>
<dbReference type="PANTHER" id="PTHR33571">
    <property type="entry name" value="SSL8005 PROTEIN"/>
    <property type="match status" value="1"/>
</dbReference>
<gene>
    <name evidence="14" type="ORF">DLD82_05075</name>
</gene>
<comment type="similarity">
    <text evidence="10">Belongs to the MntA antitoxin family.</text>
</comment>
<evidence type="ECO:0000256" key="4">
    <source>
        <dbReference type="ARBA" id="ARBA00022695"/>
    </source>
</evidence>
<dbReference type="GO" id="GO:0070733">
    <property type="term" value="F:AMPylase activity"/>
    <property type="evidence" value="ECO:0007669"/>
    <property type="project" value="UniProtKB-EC"/>
</dbReference>
<keyword evidence="15" id="KW-1185">Reference proteome</keyword>
<feature type="domain" description="Polymerase nucleotidyl transferase" evidence="13">
    <location>
        <begin position="31"/>
        <end position="101"/>
    </location>
</feature>
<accession>A0A2V2N5Z9</accession>
<evidence type="ECO:0000256" key="1">
    <source>
        <dbReference type="ARBA" id="ARBA00001946"/>
    </source>
</evidence>
<keyword evidence="5" id="KW-0479">Metal-binding</keyword>
<evidence type="ECO:0000256" key="2">
    <source>
        <dbReference type="ARBA" id="ARBA00022649"/>
    </source>
</evidence>
<evidence type="ECO:0000256" key="11">
    <source>
        <dbReference type="ARBA" id="ARBA00047518"/>
    </source>
</evidence>
<dbReference type="InterPro" id="IPR043519">
    <property type="entry name" value="NT_sf"/>
</dbReference>
<reference evidence="14 15" key="1">
    <citation type="submission" date="2018-05" db="EMBL/GenBank/DDBJ databases">
        <title>Draft genome of Methanospirillum stamsii Pt1.</title>
        <authorList>
            <person name="Dueholm M.S."/>
            <person name="Nielsen P.H."/>
            <person name="Bakmann L.F."/>
            <person name="Otzen D.E."/>
        </authorList>
    </citation>
    <scope>NUCLEOTIDE SEQUENCE [LARGE SCALE GENOMIC DNA]</scope>
    <source>
        <strain evidence="14 15">Pt1</strain>
    </source>
</reference>
<dbReference type="EMBL" id="QGMZ01000010">
    <property type="protein sequence ID" value="PWR75502.1"/>
    <property type="molecule type" value="Genomic_DNA"/>
</dbReference>
<dbReference type="Gene3D" id="3.30.460.10">
    <property type="entry name" value="Beta Polymerase, domain 2"/>
    <property type="match status" value="1"/>
</dbReference>
<comment type="catalytic activity">
    <reaction evidence="12">
        <text>L-tyrosyl-[protein] + ATP = O-(5'-adenylyl)-L-tyrosyl-[protein] + diphosphate</text>
        <dbReference type="Rhea" id="RHEA:54288"/>
        <dbReference type="Rhea" id="RHEA-COMP:10136"/>
        <dbReference type="Rhea" id="RHEA-COMP:13846"/>
        <dbReference type="ChEBI" id="CHEBI:30616"/>
        <dbReference type="ChEBI" id="CHEBI:33019"/>
        <dbReference type="ChEBI" id="CHEBI:46858"/>
        <dbReference type="ChEBI" id="CHEBI:83624"/>
        <dbReference type="EC" id="2.7.7.108"/>
    </reaction>
</comment>
<dbReference type="CDD" id="cd05403">
    <property type="entry name" value="NT_KNTase_like"/>
    <property type="match status" value="1"/>
</dbReference>
<comment type="catalytic activity">
    <reaction evidence="11">
        <text>O-(5'-adenylyl)-L-tyrosyl-[protein] + ATP = O-[5'-(adenylyl-(5'-&gt;3')-adenylyl)]-L-tyrosyl-[protein] + diphosphate</text>
        <dbReference type="Rhea" id="RHEA:66528"/>
        <dbReference type="Rhea" id="RHEA-COMP:13846"/>
        <dbReference type="Rhea" id="RHEA-COMP:17046"/>
        <dbReference type="ChEBI" id="CHEBI:30616"/>
        <dbReference type="ChEBI" id="CHEBI:33019"/>
        <dbReference type="ChEBI" id="CHEBI:83624"/>
        <dbReference type="ChEBI" id="CHEBI:167160"/>
    </reaction>
</comment>
<dbReference type="InterPro" id="IPR002934">
    <property type="entry name" value="Polymerase_NTP_transf_dom"/>
</dbReference>
<dbReference type="AlphaFoldDB" id="A0A2V2N5Z9"/>
<evidence type="ECO:0000313" key="14">
    <source>
        <dbReference type="EMBL" id="PWR75502.1"/>
    </source>
</evidence>
<name>A0A2V2N5Z9_9EURY</name>
<dbReference type="GO" id="GO:0005524">
    <property type="term" value="F:ATP binding"/>
    <property type="evidence" value="ECO:0007669"/>
    <property type="project" value="UniProtKB-KW"/>
</dbReference>
<dbReference type="InterPro" id="IPR052038">
    <property type="entry name" value="Type-VII_TA_antitoxin"/>
</dbReference>
<evidence type="ECO:0000313" key="15">
    <source>
        <dbReference type="Proteomes" id="UP000245934"/>
    </source>
</evidence>
<dbReference type="SUPFAM" id="SSF81301">
    <property type="entry name" value="Nucleotidyltransferase"/>
    <property type="match status" value="1"/>
</dbReference>
<keyword evidence="7" id="KW-0067">ATP-binding</keyword>
<evidence type="ECO:0000259" key="13">
    <source>
        <dbReference type="Pfam" id="PF01909"/>
    </source>
</evidence>
<dbReference type="GO" id="GO:0046872">
    <property type="term" value="F:metal ion binding"/>
    <property type="evidence" value="ECO:0007669"/>
    <property type="project" value="UniProtKB-KW"/>
</dbReference>
<dbReference type="EC" id="2.7.7.108" evidence="9"/>
<keyword evidence="3" id="KW-0808">Transferase</keyword>
<evidence type="ECO:0000256" key="3">
    <source>
        <dbReference type="ARBA" id="ARBA00022679"/>
    </source>
</evidence>
<evidence type="ECO:0000256" key="9">
    <source>
        <dbReference type="ARBA" id="ARBA00034531"/>
    </source>
</evidence>
<evidence type="ECO:0000256" key="5">
    <source>
        <dbReference type="ARBA" id="ARBA00022723"/>
    </source>
</evidence>
<dbReference type="Pfam" id="PF01909">
    <property type="entry name" value="NTP_transf_2"/>
    <property type="match status" value="1"/>
</dbReference>
<dbReference type="Proteomes" id="UP000245934">
    <property type="component" value="Unassembled WGS sequence"/>
</dbReference>
<dbReference type="PANTHER" id="PTHR33571:SF12">
    <property type="entry name" value="BSL3053 PROTEIN"/>
    <property type="match status" value="1"/>
</dbReference>
<organism evidence="14 15">
    <name type="scientific">Methanospirillum stamsii</name>
    <dbReference type="NCBI Taxonomy" id="1277351"/>
    <lineage>
        <taxon>Archaea</taxon>
        <taxon>Methanobacteriati</taxon>
        <taxon>Methanobacteriota</taxon>
        <taxon>Stenosarchaea group</taxon>
        <taxon>Methanomicrobia</taxon>
        <taxon>Methanomicrobiales</taxon>
        <taxon>Methanospirillaceae</taxon>
        <taxon>Methanospirillum</taxon>
    </lineage>
</organism>
<protein>
    <recommendedName>
        <fullName evidence="9">protein adenylyltransferase</fullName>
        <ecNumber evidence="9">2.7.7.108</ecNumber>
    </recommendedName>
</protein>
<evidence type="ECO:0000256" key="7">
    <source>
        <dbReference type="ARBA" id="ARBA00022840"/>
    </source>
</evidence>
<comment type="cofactor">
    <cofactor evidence="1">
        <name>Mg(2+)</name>
        <dbReference type="ChEBI" id="CHEBI:18420"/>
    </cofactor>
</comment>
<keyword evidence="8" id="KW-0460">Magnesium</keyword>
<evidence type="ECO:0000256" key="12">
    <source>
        <dbReference type="ARBA" id="ARBA00048696"/>
    </source>
</evidence>
<comment type="caution">
    <text evidence="14">The sequence shown here is derived from an EMBL/GenBank/DDBJ whole genome shotgun (WGS) entry which is preliminary data.</text>
</comment>
<keyword evidence="2" id="KW-1277">Toxin-antitoxin system</keyword>